<organism evidence="3 4">
    <name type="scientific">Roseivirga misakiensis</name>
    <dbReference type="NCBI Taxonomy" id="1563681"/>
    <lineage>
        <taxon>Bacteria</taxon>
        <taxon>Pseudomonadati</taxon>
        <taxon>Bacteroidota</taxon>
        <taxon>Cytophagia</taxon>
        <taxon>Cytophagales</taxon>
        <taxon>Roseivirgaceae</taxon>
        <taxon>Roseivirga</taxon>
    </lineage>
</organism>
<accession>A0A1E5T1Z7</accession>
<dbReference type="OrthoDB" id="106887at2"/>
<dbReference type="RefSeq" id="WP_069836907.1">
    <property type="nucleotide sequence ID" value="NZ_MDGQ01000005.1"/>
</dbReference>
<dbReference type="Pfam" id="PF01204">
    <property type="entry name" value="Trehalase"/>
    <property type="match status" value="1"/>
</dbReference>
<dbReference type="GO" id="GO:0004555">
    <property type="term" value="F:alpha,alpha-trehalase activity"/>
    <property type="evidence" value="ECO:0007669"/>
    <property type="project" value="InterPro"/>
</dbReference>
<dbReference type="InterPro" id="IPR012341">
    <property type="entry name" value="6hp_glycosidase-like_sf"/>
</dbReference>
<dbReference type="EMBL" id="MDGQ01000005">
    <property type="protein sequence ID" value="OEK05403.1"/>
    <property type="molecule type" value="Genomic_DNA"/>
</dbReference>
<dbReference type="InterPro" id="IPR001661">
    <property type="entry name" value="Glyco_hydro_37"/>
</dbReference>
<dbReference type="PANTHER" id="PTHR23403:SF1">
    <property type="entry name" value="TREHALASE"/>
    <property type="match status" value="1"/>
</dbReference>
<evidence type="ECO:0000256" key="2">
    <source>
        <dbReference type="ARBA" id="ARBA00023295"/>
    </source>
</evidence>
<protein>
    <recommendedName>
        <fullName evidence="5">Trehalase</fullName>
    </recommendedName>
</protein>
<dbReference type="PROSITE" id="PS00928">
    <property type="entry name" value="TREHALASE_2"/>
    <property type="match status" value="1"/>
</dbReference>
<dbReference type="AlphaFoldDB" id="A0A1E5T1Z7"/>
<keyword evidence="4" id="KW-1185">Reference proteome</keyword>
<dbReference type="InterPro" id="IPR008928">
    <property type="entry name" value="6-hairpin_glycosidase_sf"/>
</dbReference>
<dbReference type="NCBIfam" id="NF009773">
    <property type="entry name" value="PRK13270.1"/>
    <property type="match status" value="1"/>
</dbReference>
<dbReference type="Gene3D" id="1.50.10.10">
    <property type="match status" value="1"/>
</dbReference>
<dbReference type="GO" id="GO:0005993">
    <property type="term" value="P:trehalose catabolic process"/>
    <property type="evidence" value="ECO:0007669"/>
    <property type="project" value="TreeGrafter"/>
</dbReference>
<evidence type="ECO:0000313" key="4">
    <source>
        <dbReference type="Proteomes" id="UP000095552"/>
    </source>
</evidence>
<dbReference type="PROSITE" id="PS00927">
    <property type="entry name" value="TREHALASE_1"/>
    <property type="match status" value="1"/>
</dbReference>
<comment type="caution">
    <text evidence="3">The sequence shown here is derived from an EMBL/GenBank/DDBJ whole genome shotgun (WGS) entry which is preliminary data.</text>
</comment>
<dbReference type="STRING" id="1563681.BFP71_18605"/>
<name>A0A1E5T1Z7_9BACT</name>
<evidence type="ECO:0008006" key="5">
    <source>
        <dbReference type="Google" id="ProtNLM"/>
    </source>
</evidence>
<dbReference type="Proteomes" id="UP000095552">
    <property type="component" value="Unassembled WGS sequence"/>
</dbReference>
<dbReference type="InterPro" id="IPR018232">
    <property type="entry name" value="Glyco_hydro_37_CS"/>
</dbReference>
<proteinExistence type="predicted"/>
<sequence>MGKLLHLENDLQELFVDLHASGLWADGKEISDAITFTAPEEILAKYRSENDKEGFDIKAFFERYFSKAPTREIDYKSDTTAPVEDHIQKLWEVLSRTPEASDFHSSLVQLPHPYIVPGGRFNEIYYWDSYFTMLGLAVSGKVDMIEAMVKNFAYMIDEFGFIPNGNRSYYLGRSQPPFFAPMVALLAEEKGDEVLATFLPALIKEHDFWMAGADQVTDGKPAFKRVVRMPDSSLLNRHFDNIPNPRAEMFSDDVELIESKGDAGKKTLLDIRAACESGWDFSSRWCEKPESLATIRTTDLVQVDLNCLLYYLEKLIAKASDNSNQRGHYSKMADDRKQAILKYFWNSTTSYFHDFNWVEGHQTASINAAASYPLFFEICDQDQAVAVASIMEKELLMDGGLLTTNFESGQQWDAPNGWAPLQWMAIKGLRNYGQNDLADQIKKNWVALNTKVFQNTGKMMEKYNVVDTNLLSGGGEYPVQDGFGWTNGVLLKLLSE</sequence>
<gene>
    <name evidence="3" type="ORF">BFP71_18605</name>
</gene>
<reference evidence="3 4" key="1">
    <citation type="submission" date="2016-08" db="EMBL/GenBank/DDBJ databases">
        <title>Draft genome of Fabibacter sp. strain SK-8.</title>
        <authorList>
            <person name="Wong S.-K."/>
            <person name="Hamasaki K."/>
            <person name="Yoshizawa S."/>
        </authorList>
    </citation>
    <scope>NUCLEOTIDE SEQUENCE [LARGE SCALE GENOMIC DNA]</scope>
    <source>
        <strain evidence="3 4">SK-8</strain>
    </source>
</reference>
<dbReference type="SUPFAM" id="SSF48208">
    <property type="entry name" value="Six-hairpin glycosidases"/>
    <property type="match status" value="1"/>
</dbReference>
<keyword evidence="2" id="KW-0326">Glycosidase</keyword>
<dbReference type="PANTHER" id="PTHR23403">
    <property type="entry name" value="TREHALASE"/>
    <property type="match status" value="1"/>
</dbReference>
<evidence type="ECO:0000256" key="1">
    <source>
        <dbReference type="ARBA" id="ARBA00022801"/>
    </source>
</evidence>
<evidence type="ECO:0000313" key="3">
    <source>
        <dbReference type="EMBL" id="OEK05403.1"/>
    </source>
</evidence>
<dbReference type="PRINTS" id="PR00744">
    <property type="entry name" value="GLHYDRLASE37"/>
</dbReference>
<keyword evidence="1" id="KW-0378">Hydrolase</keyword>